<sequence>MKALLGLRGLDNQLAGLPMMSTMNPEKSTISDDQRVEIKGHLSVVYSNMAACHLKNKNYRRAIENATAALAQDPNNIKAKFRRAQAKLADGNLAGAEADLISLGDSVPGVKAEKEKIKKLTKEADEKQRKTMGGFLNRGRIIDDEERQNEAAQASQSEYEPSTWSGTAPKIQELAEGEV</sequence>
<dbReference type="PROSITE" id="PS50005">
    <property type="entry name" value="TPR"/>
    <property type="match status" value="1"/>
</dbReference>
<evidence type="ECO:0000256" key="1">
    <source>
        <dbReference type="ARBA" id="ARBA00022737"/>
    </source>
</evidence>
<evidence type="ECO:0000256" key="4">
    <source>
        <dbReference type="SAM" id="MobiDB-lite"/>
    </source>
</evidence>
<dbReference type="OrthoDB" id="433738at2759"/>
<evidence type="ECO:0008006" key="7">
    <source>
        <dbReference type="Google" id="ProtNLM"/>
    </source>
</evidence>
<keyword evidence="6" id="KW-1185">Reference proteome</keyword>
<organism evidence="5 6">
    <name type="scientific">Lunasporangiospora selenospora</name>
    <dbReference type="NCBI Taxonomy" id="979761"/>
    <lineage>
        <taxon>Eukaryota</taxon>
        <taxon>Fungi</taxon>
        <taxon>Fungi incertae sedis</taxon>
        <taxon>Mucoromycota</taxon>
        <taxon>Mortierellomycotina</taxon>
        <taxon>Mortierellomycetes</taxon>
        <taxon>Mortierellales</taxon>
        <taxon>Mortierellaceae</taxon>
        <taxon>Lunasporangiospora</taxon>
    </lineage>
</organism>
<dbReference type="InterPro" id="IPR039663">
    <property type="entry name" value="AIP/AIPL1/TTC9"/>
</dbReference>
<comment type="caution">
    <text evidence="5">The sequence shown here is derived from an EMBL/GenBank/DDBJ whole genome shotgun (WGS) entry which is preliminary data.</text>
</comment>
<evidence type="ECO:0000313" key="6">
    <source>
        <dbReference type="Proteomes" id="UP000780801"/>
    </source>
</evidence>
<feature type="region of interest" description="Disordered" evidence="4">
    <location>
        <begin position="124"/>
        <end position="179"/>
    </location>
</feature>
<feature type="repeat" description="TPR" evidence="3">
    <location>
        <begin position="43"/>
        <end position="76"/>
    </location>
</feature>
<evidence type="ECO:0000313" key="5">
    <source>
        <dbReference type="EMBL" id="KAF9586484.1"/>
    </source>
</evidence>
<accession>A0A9P6G3V1</accession>
<keyword evidence="1" id="KW-0677">Repeat</keyword>
<evidence type="ECO:0000256" key="3">
    <source>
        <dbReference type="PROSITE-ProRule" id="PRU00339"/>
    </source>
</evidence>
<dbReference type="PANTHER" id="PTHR11242:SF0">
    <property type="entry name" value="TPR_REGION DOMAIN-CONTAINING PROTEIN"/>
    <property type="match status" value="1"/>
</dbReference>
<dbReference type="SMART" id="SM00028">
    <property type="entry name" value="TPR"/>
    <property type="match status" value="1"/>
</dbReference>
<dbReference type="AlphaFoldDB" id="A0A9P6G3V1"/>
<dbReference type="SUPFAM" id="SSF48452">
    <property type="entry name" value="TPR-like"/>
    <property type="match status" value="1"/>
</dbReference>
<protein>
    <recommendedName>
        <fullName evidence="7">Tetratricopeptide repeat-containing protein</fullName>
    </recommendedName>
</protein>
<dbReference type="Proteomes" id="UP000780801">
    <property type="component" value="Unassembled WGS sequence"/>
</dbReference>
<feature type="compositionally biased region" description="Polar residues" evidence="4">
    <location>
        <begin position="150"/>
        <end position="166"/>
    </location>
</feature>
<dbReference type="PANTHER" id="PTHR11242">
    <property type="entry name" value="ARYL HYDROCARBON RECEPTOR INTERACTING PROTEIN RELATED"/>
    <property type="match status" value="1"/>
</dbReference>
<keyword evidence="2 3" id="KW-0802">TPR repeat</keyword>
<dbReference type="Pfam" id="PF14559">
    <property type="entry name" value="TPR_19"/>
    <property type="match status" value="1"/>
</dbReference>
<dbReference type="InterPro" id="IPR019734">
    <property type="entry name" value="TPR_rpt"/>
</dbReference>
<dbReference type="EMBL" id="JAABOA010000026">
    <property type="protein sequence ID" value="KAF9586484.1"/>
    <property type="molecule type" value="Genomic_DNA"/>
</dbReference>
<gene>
    <name evidence="5" type="ORF">BGW38_004003</name>
</gene>
<dbReference type="InterPro" id="IPR011990">
    <property type="entry name" value="TPR-like_helical_dom_sf"/>
</dbReference>
<proteinExistence type="predicted"/>
<dbReference type="Gene3D" id="1.25.40.10">
    <property type="entry name" value="Tetratricopeptide repeat domain"/>
    <property type="match status" value="1"/>
</dbReference>
<name>A0A9P6G3V1_9FUNG</name>
<reference evidence="5" key="1">
    <citation type="journal article" date="2020" name="Fungal Divers.">
        <title>Resolving the Mortierellaceae phylogeny through synthesis of multi-gene phylogenetics and phylogenomics.</title>
        <authorList>
            <person name="Vandepol N."/>
            <person name="Liber J."/>
            <person name="Desiro A."/>
            <person name="Na H."/>
            <person name="Kennedy M."/>
            <person name="Barry K."/>
            <person name="Grigoriev I.V."/>
            <person name="Miller A.N."/>
            <person name="O'Donnell K."/>
            <person name="Stajich J.E."/>
            <person name="Bonito G."/>
        </authorList>
    </citation>
    <scope>NUCLEOTIDE SEQUENCE</scope>
    <source>
        <strain evidence="5">KOD1015</strain>
    </source>
</reference>
<evidence type="ECO:0000256" key="2">
    <source>
        <dbReference type="ARBA" id="ARBA00022803"/>
    </source>
</evidence>